<feature type="region of interest" description="Disordered" evidence="1">
    <location>
        <begin position="159"/>
        <end position="182"/>
    </location>
</feature>
<dbReference type="Proteomes" id="UP000245631">
    <property type="component" value="Unassembled WGS sequence"/>
</dbReference>
<dbReference type="AlphaFoldDB" id="A0A8E2WJL1"/>
<feature type="region of interest" description="Disordered" evidence="1">
    <location>
        <begin position="110"/>
        <end position="129"/>
    </location>
</feature>
<gene>
    <name evidence="2" type="ORF">C8D77_101446</name>
</gene>
<feature type="compositionally biased region" description="Basic residues" evidence="1">
    <location>
        <begin position="60"/>
        <end position="69"/>
    </location>
</feature>
<feature type="region of interest" description="Disordered" evidence="1">
    <location>
        <begin position="46"/>
        <end position="98"/>
    </location>
</feature>
<evidence type="ECO:0000256" key="1">
    <source>
        <dbReference type="SAM" id="MobiDB-lite"/>
    </source>
</evidence>
<protein>
    <submittedName>
        <fullName evidence="2">Uncharacterized protein</fullName>
    </submittedName>
</protein>
<comment type="caution">
    <text evidence="2">The sequence shown here is derived from an EMBL/GenBank/DDBJ whole genome shotgun (WGS) entry which is preliminary data.</text>
</comment>
<accession>A0A8E2WJL1</accession>
<organism evidence="2 3">
    <name type="scientific">Rhizobium loti</name>
    <name type="common">Mesorhizobium loti</name>
    <dbReference type="NCBI Taxonomy" id="381"/>
    <lineage>
        <taxon>Bacteria</taxon>
        <taxon>Pseudomonadati</taxon>
        <taxon>Pseudomonadota</taxon>
        <taxon>Alphaproteobacteria</taxon>
        <taxon>Hyphomicrobiales</taxon>
        <taxon>Phyllobacteriaceae</taxon>
        <taxon>Mesorhizobium</taxon>
    </lineage>
</organism>
<sequence length="203" mass="22649">MCIKPSDFVELNEREDFKTEPAGGLSLRVRAVPWISRCGFWPYGLQHSPGSSPRSTSQLPRRRARRSKRRVEAAPEASQRPSRGVGLKARPSSRRRLSWWHHEKRPAFTARLRRSDTEPGGEFAPAVSKAGSNATGFPVDRLIAAFRVDLFRRPIPFRPIPDQPLRSPNSNPSTPGHGRVGSRECTACLKSAVLASRGQFQTT</sequence>
<proteinExistence type="predicted"/>
<evidence type="ECO:0000313" key="3">
    <source>
        <dbReference type="Proteomes" id="UP000245631"/>
    </source>
</evidence>
<reference evidence="2 3" key="1">
    <citation type="submission" date="2018-05" db="EMBL/GenBank/DDBJ databases">
        <title>Genomic Encyclopedia of Type Strains, Phase IV (KMG-IV): sequencing the most valuable type-strain genomes for metagenomic binning, comparative biology and taxonomic classification.</title>
        <authorList>
            <person name="Goeker M."/>
        </authorList>
    </citation>
    <scope>NUCLEOTIDE SEQUENCE [LARGE SCALE GENOMIC DNA]</scope>
    <source>
        <strain evidence="2 3">DSM 2626</strain>
    </source>
</reference>
<evidence type="ECO:0000313" key="2">
    <source>
        <dbReference type="EMBL" id="PWJ93766.1"/>
    </source>
</evidence>
<dbReference type="EMBL" id="QGGH01000001">
    <property type="protein sequence ID" value="PWJ93766.1"/>
    <property type="molecule type" value="Genomic_DNA"/>
</dbReference>
<name>A0A8E2WJL1_RHILI</name>